<dbReference type="AlphaFoldDB" id="A0A820U5X2"/>
<evidence type="ECO:0000313" key="1">
    <source>
        <dbReference type="EMBL" id="CAF4486279.1"/>
    </source>
</evidence>
<gene>
    <name evidence="1" type="ORF">OVN521_LOCUS39938</name>
</gene>
<keyword evidence="2" id="KW-1185">Reference proteome</keyword>
<evidence type="ECO:0000313" key="2">
    <source>
        <dbReference type="Proteomes" id="UP000663866"/>
    </source>
</evidence>
<dbReference type="Proteomes" id="UP000663866">
    <property type="component" value="Unassembled WGS sequence"/>
</dbReference>
<organism evidence="1 2">
    <name type="scientific">Rotaria magnacalcarata</name>
    <dbReference type="NCBI Taxonomy" id="392030"/>
    <lineage>
        <taxon>Eukaryota</taxon>
        <taxon>Metazoa</taxon>
        <taxon>Spiralia</taxon>
        <taxon>Gnathifera</taxon>
        <taxon>Rotifera</taxon>
        <taxon>Eurotatoria</taxon>
        <taxon>Bdelloidea</taxon>
        <taxon>Philodinida</taxon>
        <taxon>Philodinidae</taxon>
        <taxon>Rotaria</taxon>
    </lineage>
</organism>
<proteinExistence type="predicted"/>
<name>A0A820U5X2_9BILA</name>
<comment type="caution">
    <text evidence="1">The sequence shown here is derived from an EMBL/GenBank/DDBJ whole genome shotgun (WGS) entry which is preliminary data.</text>
</comment>
<dbReference type="EMBL" id="CAJOBG010051274">
    <property type="protein sequence ID" value="CAF4486279.1"/>
    <property type="molecule type" value="Genomic_DNA"/>
</dbReference>
<reference evidence="1" key="1">
    <citation type="submission" date="2021-02" db="EMBL/GenBank/DDBJ databases">
        <authorList>
            <person name="Nowell W R."/>
        </authorList>
    </citation>
    <scope>NUCLEOTIDE SEQUENCE</scope>
</reference>
<protein>
    <submittedName>
        <fullName evidence="1">Uncharacterized protein</fullName>
    </submittedName>
</protein>
<accession>A0A820U5X2</accession>
<sequence length="80" mass="9305">MFLFRQIQFLLEQHATITRQRTKQPFSSAKIKLSEEILEDIKVRCCFISPFTRAQIYAENKLTSNESNGSFKEAASIDYP</sequence>
<feature type="non-terminal residue" evidence="1">
    <location>
        <position position="1"/>
    </location>
</feature>